<reference evidence="2 3" key="1">
    <citation type="submission" date="2011-04" db="EMBL/GenBank/DDBJ databases">
        <title>The Genome Sequence of Dysgonomonas gadei ATCC BAA-286.</title>
        <authorList>
            <consortium name="The Broad Institute Genome Sequencing Platform"/>
            <person name="Earl A."/>
            <person name="Ward D."/>
            <person name="Feldgarden M."/>
            <person name="Gevers D."/>
            <person name="Pudlo N."/>
            <person name="Martens E."/>
            <person name="Allen-Vercoe E."/>
            <person name="Young S.K."/>
            <person name="Zeng Q."/>
            <person name="Gargeya S."/>
            <person name="Fitzgerald M."/>
            <person name="Haas B."/>
            <person name="Abouelleil A."/>
            <person name="Alvarado L."/>
            <person name="Arachchi H.M."/>
            <person name="Berlin A."/>
            <person name="Brown A."/>
            <person name="Chapman S.B."/>
            <person name="Chen Z."/>
            <person name="Dunbar C."/>
            <person name="Freedman E."/>
            <person name="Gearin G."/>
            <person name="Gellesch M."/>
            <person name="Goldberg J."/>
            <person name="Griggs A."/>
            <person name="Gujja S."/>
            <person name="Heiman D."/>
            <person name="Howarth C."/>
            <person name="Larson L."/>
            <person name="Lui A."/>
            <person name="MacDonald P.J.P."/>
            <person name="Mehta T."/>
            <person name="Montmayeur A."/>
            <person name="Murphy C."/>
            <person name="Neiman D."/>
            <person name="Pearson M."/>
            <person name="Priest M."/>
            <person name="Roberts A."/>
            <person name="Saif S."/>
            <person name="Shea T."/>
            <person name="Shenoy N."/>
            <person name="Sisk P."/>
            <person name="Stolte C."/>
            <person name="Sykes S."/>
            <person name="Yandava C."/>
            <person name="Wortman J."/>
            <person name="Nusbaum C."/>
            <person name="Birren B."/>
        </authorList>
    </citation>
    <scope>NUCLEOTIDE SEQUENCE [LARGE SCALE GENOMIC DNA]</scope>
    <source>
        <strain evidence="2 3">ATCC BAA-286</strain>
    </source>
</reference>
<keyword evidence="1" id="KW-1133">Transmembrane helix</keyword>
<sequence>MKESILYHSLSLQLSVMYFPGWAVSSLGYVSGYFLLFASLKTSGTVE</sequence>
<evidence type="ECO:0000313" key="2">
    <source>
        <dbReference type="EMBL" id="EGK03065.1"/>
    </source>
</evidence>
<dbReference type="HOGENOM" id="CLU_3167377_0_0_10"/>
<comment type="caution">
    <text evidence="2">The sequence shown here is derived from an EMBL/GenBank/DDBJ whole genome shotgun (WGS) entry which is preliminary data.</text>
</comment>
<dbReference type="Proteomes" id="UP000004913">
    <property type="component" value="Unassembled WGS sequence"/>
</dbReference>
<gene>
    <name evidence="2" type="ORF">HMPREF9455_01315</name>
</gene>
<dbReference type="EMBL" id="ADLV01000015">
    <property type="protein sequence ID" value="EGK03065.1"/>
    <property type="molecule type" value="Genomic_DNA"/>
</dbReference>
<keyword evidence="1" id="KW-0812">Transmembrane</keyword>
<organism evidence="2 3">
    <name type="scientific">Dysgonomonas gadei ATCC BAA-286</name>
    <dbReference type="NCBI Taxonomy" id="742766"/>
    <lineage>
        <taxon>Bacteria</taxon>
        <taxon>Pseudomonadati</taxon>
        <taxon>Bacteroidota</taxon>
        <taxon>Bacteroidia</taxon>
        <taxon>Bacteroidales</taxon>
        <taxon>Dysgonomonadaceae</taxon>
        <taxon>Dysgonomonas</taxon>
    </lineage>
</organism>
<keyword evidence="1" id="KW-0472">Membrane</keyword>
<keyword evidence="3" id="KW-1185">Reference proteome</keyword>
<evidence type="ECO:0000256" key="1">
    <source>
        <dbReference type="SAM" id="Phobius"/>
    </source>
</evidence>
<evidence type="ECO:0000313" key="3">
    <source>
        <dbReference type="Proteomes" id="UP000004913"/>
    </source>
</evidence>
<accession>F5IV15</accession>
<proteinExistence type="predicted"/>
<dbReference type="AlphaFoldDB" id="F5IV15"/>
<name>F5IV15_9BACT</name>
<protein>
    <submittedName>
        <fullName evidence="2">Uncharacterized protein</fullName>
    </submittedName>
</protein>
<feature type="transmembrane region" description="Helical" evidence="1">
    <location>
        <begin position="20"/>
        <end position="40"/>
    </location>
</feature>